<dbReference type="Pfam" id="PF00097">
    <property type="entry name" value="zf-C3HC4"/>
    <property type="match status" value="1"/>
</dbReference>
<dbReference type="PANTHER" id="PTHR12683">
    <property type="entry name" value="CDK-ACTIVATING KINASE ASSEMBLY FACTOR MAT1"/>
    <property type="match status" value="1"/>
</dbReference>
<dbReference type="Pfam" id="PF06391">
    <property type="entry name" value="MAT1"/>
    <property type="match status" value="1"/>
</dbReference>
<dbReference type="Gene3D" id="3.30.40.10">
    <property type="entry name" value="Zinc/RING finger domain, C3HC4 (zinc finger)"/>
    <property type="match status" value="1"/>
</dbReference>
<feature type="domain" description="RING-type" evidence="5">
    <location>
        <begin position="18"/>
        <end position="70"/>
    </location>
</feature>
<keyword evidence="7" id="KW-1185">Reference proteome</keyword>
<gene>
    <name evidence="6" type="ORF">ACHAWU_002709</name>
</gene>
<dbReference type="InterPro" id="IPR001841">
    <property type="entry name" value="Znf_RING"/>
</dbReference>
<reference evidence="6 7" key="1">
    <citation type="submission" date="2024-10" db="EMBL/GenBank/DDBJ databases">
        <title>Updated reference genomes for cyclostephanoid diatoms.</title>
        <authorList>
            <person name="Roberts W.R."/>
            <person name="Alverson A.J."/>
        </authorList>
    </citation>
    <scope>NUCLEOTIDE SEQUENCE [LARGE SCALE GENOMIC DNA]</scope>
    <source>
        <strain evidence="6 7">AJA232-27</strain>
    </source>
</reference>
<keyword evidence="1" id="KW-0479">Metal-binding</keyword>
<evidence type="ECO:0000313" key="6">
    <source>
        <dbReference type="EMBL" id="KAL3765994.1"/>
    </source>
</evidence>
<dbReference type="InterPro" id="IPR018957">
    <property type="entry name" value="Znf_C3HC4_RING-type"/>
</dbReference>
<evidence type="ECO:0000313" key="7">
    <source>
        <dbReference type="Proteomes" id="UP001530293"/>
    </source>
</evidence>
<dbReference type="PROSITE" id="PS50089">
    <property type="entry name" value="ZF_RING_2"/>
    <property type="match status" value="1"/>
</dbReference>
<dbReference type="EMBL" id="JALLBG020000089">
    <property type="protein sequence ID" value="KAL3765994.1"/>
    <property type="molecule type" value="Genomic_DNA"/>
</dbReference>
<keyword evidence="2 4" id="KW-0863">Zinc-finger</keyword>
<dbReference type="PANTHER" id="PTHR12683:SF13">
    <property type="entry name" value="CDK-ACTIVATING KINASE ASSEMBLY FACTOR MAT1"/>
    <property type="match status" value="1"/>
</dbReference>
<proteinExistence type="predicted"/>
<comment type="caution">
    <text evidence="6">The sequence shown here is derived from an EMBL/GenBank/DDBJ whole genome shotgun (WGS) entry which is preliminary data.</text>
</comment>
<evidence type="ECO:0000256" key="3">
    <source>
        <dbReference type="ARBA" id="ARBA00022833"/>
    </source>
</evidence>
<dbReference type="InterPro" id="IPR013083">
    <property type="entry name" value="Znf_RING/FYVE/PHD"/>
</dbReference>
<dbReference type="GO" id="GO:0008270">
    <property type="term" value="F:zinc ion binding"/>
    <property type="evidence" value="ECO:0007669"/>
    <property type="project" value="UniProtKB-KW"/>
</dbReference>
<name>A0ABD3MPR7_9STRA</name>
<dbReference type="PROSITE" id="PS00518">
    <property type="entry name" value="ZF_RING_1"/>
    <property type="match status" value="1"/>
</dbReference>
<sequence length="138" mass="15713">MVTYADIDLIDDRNLFSCAICGLSEGDSSNLTTQNTLQTNATVGCGHQFCTSCVERELSRRKTFPCPICETLVKRVTLSTRTLDDVQCEKDTSWRRRILKIYNKAEKDFPTLLEYNNYLEEVEDISEFDLPLLLGVTS</sequence>
<dbReference type="SUPFAM" id="SSF57850">
    <property type="entry name" value="RING/U-box"/>
    <property type="match status" value="1"/>
</dbReference>
<dbReference type="SMART" id="SM00184">
    <property type="entry name" value="RING"/>
    <property type="match status" value="1"/>
</dbReference>
<evidence type="ECO:0000256" key="4">
    <source>
        <dbReference type="PROSITE-ProRule" id="PRU00175"/>
    </source>
</evidence>
<evidence type="ECO:0000259" key="5">
    <source>
        <dbReference type="PROSITE" id="PS50089"/>
    </source>
</evidence>
<protein>
    <recommendedName>
        <fullName evidence="5">RING-type domain-containing protein</fullName>
    </recommendedName>
</protein>
<dbReference type="Proteomes" id="UP001530293">
    <property type="component" value="Unassembled WGS sequence"/>
</dbReference>
<accession>A0ABD3MPR7</accession>
<dbReference type="InterPro" id="IPR015877">
    <property type="entry name" value="MAT1_centre"/>
</dbReference>
<evidence type="ECO:0000256" key="2">
    <source>
        <dbReference type="ARBA" id="ARBA00022771"/>
    </source>
</evidence>
<evidence type="ECO:0000256" key="1">
    <source>
        <dbReference type="ARBA" id="ARBA00022723"/>
    </source>
</evidence>
<dbReference type="InterPro" id="IPR017907">
    <property type="entry name" value="Znf_RING_CS"/>
</dbReference>
<dbReference type="AlphaFoldDB" id="A0ABD3MPR7"/>
<keyword evidence="3" id="KW-0862">Zinc</keyword>
<organism evidence="6 7">
    <name type="scientific">Discostella pseudostelligera</name>
    <dbReference type="NCBI Taxonomy" id="259834"/>
    <lineage>
        <taxon>Eukaryota</taxon>
        <taxon>Sar</taxon>
        <taxon>Stramenopiles</taxon>
        <taxon>Ochrophyta</taxon>
        <taxon>Bacillariophyta</taxon>
        <taxon>Coscinodiscophyceae</taxon>
        <taxon>Thalassiosirophycidae</taxon>
        <taxon>Stephanodiscales</taxon>
        <taxon>Stephanodiscaceae</taxon>
        <taxon>Discostella</taxon>
    </lineage>
</organism>